<comment type="caution">
    <text evidence="1">The sequence shown here is derived from an EMBL/GenBank/DDBJ whole genome shotgun (WGS) entry which is preliminary data.</text>
</comment>
<dbReference type="EMBL" id="JASPKY010000688">
    <property type="protein sequence ID" value="KAK9686693.1"/>
    <property type="molecule type" value="Genomic_DNA"/>
</dbReference>
<protein>
    <recommendedName>
        <fullName evidence="3">PiggyBac transposable element-derived protein domain-containing protein</fullName>
    </recommendedName>
</protein>
<evidence type="ECO:0000313" key="1">
    <source>
        <dbReference type="EMBL" id="KAK9686693.1"/>
    </source>
</evidence>
<proteinExistence type="predicted"/>
<evidence type="ECO:0000313" key="2">
    <source>
        <dbReference type="Proteomes" id="UP001458880"/>
    </source>
</evidence>
<accession>A0AAW1IBK5</accession>
<name>A0AAW1IBK5_POPJA</name>
<dbReference type="AlphaFoldDB" id="A0AAW1IBK5"/>
<keyword evidence="2" id="KW-1185">Reference proteome</keyword>
<dbReference type="Proteomes" id="UP001458880">
    <property type="component" value="Unassembled WGS sequence"/>
</dbReference>
<sequence>MQYSYHQQKKRISAKSGFPMVIHKCNTPTTSRRREFLRNLAFQLVNSHLRQRAQLTCLPKPLLSTIKELTDYEEPIQRVVSVDEQTVPKRGRCGYCDRKKNRPTKYSCTKSKKIMFRTLQLYL</sequence>
<gene>
    <name evidence="1" type="ORF">QE152_g37000</name>
</gene>
<evidence type="ECO:0008006" key="3">
    <source>
        <dbReference type="Google" id="ProtNLM"/>
    </source>
</evidence>
<organism evidence="1 2">
    <name type="scientific">Popillia japonica</name>
    <name type="common">Japanese beetle</name>
    <dbReference type="NCBI Taxonomy" id="7064"/>
    <lineage>
        <taxon>Eukaryota</taxon>
        <taxon>Metazoa</taxon>
        <taxon>Ecdysozoa</taxon>
        <taxon>Arthropoda</taxon>
        <taxon>Hexapoda</taxon>
        <taxon>Insecta</taxon>
        <taxon>Pterygota</taxon>
        <taxon>Neoptera</taxon>
        <taxon>Endopterygota</taxon>
        <taxon>Coleoptera</taxon>
        <taxon>Polyphaga</taxon>
        <taxon>Scarabaeiformia</taxon>
        <taxon>Scarabaeidae</taxon>
        <taxon>Rutelinae</taxon>
        <taxon>Popillia</taxon>
    </lineage>
</organism>
<reference evidence="1 2" key="1">
    <citation type="journal article" date="2024" name="BMC Genomics">
        <title>De novo assembly and annotation of Popillia japonica's genome with initial clues to its potential as an invasive pest.</title>
        <authorList>
            <person name="Cucini C."/>
            <person name="Boschi S."/>
            <person name="Funari R."/>
            <person name="Cardaioli E."/>
            <person name="Iannotti N."/>
            <person name="Marturano G."/>
            <person name="Paoli F."/>
            <person name="Bruttini M."/>
            <person name="Carapelli A."/>
            <person name="Frati F."/>
            <person name="Nardi F."/>
        </authorList>
    </citation>
    <scope>NUCLEOTIDE SEQUENCE [LARGE SCALE GENOMIC DNA]</scope>
    <source>
        <strain evidence="1">DMR45628</strain>
    </source>
</reference>